<reference evidence="7 8" key="1">
    <citation type="submission" date="2011-10" db="EMBL/GenBank/DDBJ databases">
        <title>Whole genome sequence of Selenomonas ruminantium subsp. lactilytica TAM6421.</title>
        <authorList>
            <person name="Oguchi A."/>
            <person name="Ankai A."/>
            <person name="Kaneko J."/>
            <person name="Yamada-Narita S."/>
            <person name="Fukui S."/>
            <person name="Takahashi M."/>
            <person name="Onodera T."/>
            <person name="Kojima S."/>
            <person name="Fushimi T."/>
            <person name="Abe N."/>
            <person name="Kamio Y."/>
            <person name="Yamazaki S."/>
            <person name="Fujita N."/>
        </authorList>
    </citation>
    <scope>NUCLEOTIDE SEQUENCE [LARGE SCALE GENOMIC DNA]</scope>
    <source>
        <strain evidence="8">NBRC 103574 / TAM6421</strain>
    </source>
</reference>
<sequence>MPPKNSSASKAKTNKMINKIFIMPASCICWKRNRIYSLISLSQDKRDVLRRMLIKWLIILLMAVMELMGHIGAVNAAPAYHSMMNPVEGEMVVTSDFGWRTHPITGTQKFHSGIDLGYDYGMPIHAACGGTVTTAGWVSGYGYLVAIDHGGSIETLYGHNEMLTVTAGQTVKMGEVIAYAGSTGNSTGPHCHFEVRVNGEPVNPWDWLSGMPPSGAGGMMMDEDIVAVNYDAYYDFCKPIREMEEKIAEVCTKGLSIIQDNLRWLFWALMTIDIAIQGLGMLLGEDRNSIYISRWLTTKCIFYGFLTYIFWHWGDLANILRDYFVSMGAFATGNDYAAAGKILSDPAAIVEIGARYVGPIFEYLGTMWGISVMFHLPTVIICILTIICVLACFFYIGIMIGMAYIEFYCTALFSLLGFSFTPFQGTRSFGATAITGLIMSTIKLMVMTVTALLLVVALKDSVPKDYFDTTVESVAAGGNFQSVEEFAAAIRQVETGGCEDPYHTPSADGYGYGAYQISYSNWESWCAEAGISPAPPMPWPAEVQDIVAKHKMQVLYAQYGNWHDVAIVWNAGSVVSWDEAYWQKVINSGGTRVEKTIKLTVLLKMMLVAIAAMIFGHEDCKVIMELFAGHGFRFKRQGMIRGVRL</sequence>
<protein>
    <submittedName>
        <fullName evidence="7">Putative peptidase</fullName>
    </submittedName>
</protein>
<keyword evidence="4 5" id="KW-0472">Membrane</keyword>
<dbReference type="OrthoDB" id="1624409at2"/>
<dbReference type="SUPFAM" id="SSF51261">
    <property type="entry name" value="Duplicated hybrid motif"/>
    <property type="match status" value="1"/>
</dbReference>
<feature type="transmembrane region" description="Helical" evidence="5">
    <location>
        <begin position="264"/>
        <end position="284"/>
    </location>
</feature>
<evidence type="ECO:0000313" key="8">
    <source>
        <dbReference type="Proteomes" id="UP000007887"/>
    </source>
</evidence>
<keyword evidence="1 5" id="KW-0812">Transmembrane</keyword>
<feature type="transmembrane region" description="Helical" evidence="5">
    <location>
        <begin position="429"/>
        <end position="458"/>
    </location>
</feature>
<dbReference type="KEGG" id="sri:SELR_13240"/>
<evidence type="ECO:0000256" key="5">
    <source>
        <dbReference type="SAM" id="Phobius"/>
    </source>
</evidence>
<dbReference type="GO" id="GO:0004222">
    <property type="term" value="F:metalloendopeptidase activity"/>
    <property type="evidence" value="ECO:0007669"/>
    <property type="project" value="TreeGrafter"/>
</dbReference>
<dbReference type="InterPro" id="IPR011055">
    <property type="entry name" value="Dup_hybrid_motif"/>
</dbReference>
<dbReference type="Pfam" id="PF04610">
    <property type="entry name" value="TrbL"/>
    <property type="match status" value="1"/>
</dbReference>
<evidence type="ECO:0000256" key="2">
    <source>
        <dbReference type="ARBA" id="ARBA00022729"/>
    </source>
</evidence>
<dbReference type="HOGENOM" id="CLU_421441_0_0_9"/>
<dbReference type="InterPro" id="IPR007688">
    <property type="entry name" value="Conjugal_tfr_TrbL/VirB6"/>
</dbReference>
<feature type="transmembrane region" description="Helical" evidence="5">
    <location>
        <begin position="296"/>
        <end position="314"/>
    </location>
</feature>
<evidence type="ECO:0000259" key="6">
    <source>
        <dbReference type="Pfam" id="PF01551"/>
    </source>
</evidence>
<feature type="domain" description="M23ase beta-sheet core" evidence="6">
    <location>
        <begin position="109"/>
        <end position="204"/>
    </location>
</feature>
<dbReference type="AlphaFoldDB" id="I0GQJ5"/>
<evidence type="ECO:0000256" key="3">
    <source>
        <dbReference type="ARBA" id="ARBA00022989"/>
    </source>
</evidence>
<dbReference type="GO" id="GO:0030255">
    <property type="term" value="P:protein secretion by the type IV secretion system"/>
    <property type="evidence" value="ECO:0007669"/>
    <property type="project" value="InterPro"/>
</dbReference>
<dbReference type="eggNOG" id="COG3846">
    <property type="taxonomic scope" value="Bacteria"/>
</dbReference>
<dbReference type="Proteomes" id="UP000007887">
    <property type="component" value="Chromosome"/>
</dbReference>
<dbReference type="InterPro" id="IPR050570">
    <property type="entry name" value="Cell_wall_metabolism_enzyme"/>
</dbReference>
<evidence type="ECO:0000313" key="7">
    <source>
        <dbReference type="EMBL" id="BAL83032.1"/>
    </source>
</evidence>
<keyword evidence="2" id="KW-0732">Signal</keyword>
<dbReference type="CDD" id="cd12797">
    <property type="entry name" value="M23_peptidase"/>
    <property type="match status" value="1"/>
</dbReference>
<dbReference type="Pfam" id="PF01551">
    <property type="entry name" value="Peptidase_M23"/>
    <property type="match status" value="1"/>
</dbReference>
<accession>I0GQJ5</accession>
<dbReference type="PANTHER" id="PTHR21666">
    <property type="entry name" value="PEPTIDASE-RELATED"/>
    <property type="match status" value="1"/>
</dbReference>
<dbReference type="Gene3D" id="2.70.70.10">
    <property type="entry name" value="Glucose Permease (Domain IIA)"/>
    <property type="match status" value="1"/>
</dbReference>
<dbReference type="EMBL" id="AP012292">
    <property type="protein sequence ID" value="BAL83032.1"/>
    <property type="molecule type" value="Genomic_DNA"/>
</dbReference>
<proteinExistence type="predicted"/>
<gene>
    <name evidence="7" type="ordered locus">SELR_13240</name>
</gene>
<dbReference type="eggNOG" id="COG0739">
    <property type="taxonomic scope" value="Bacteria"/>
</dbReference>
<keyword evidence="3 5" id="KW-1133">Transmembrane helix</keyword>
<evidence type="ECO:0000256" key="4">
    <source>
        <dbReference type="ARBA" id="ARBA00023136"/>
    </source>
</evidence>
<feature type="transmembrane region" description="Helical" evidence="5">
    <location>
        <begin position="599"/>
        <end position="616"/>
    </location>
</feature>
<evidence type="ECO:0000256" key="1">
    <source>
        <dbReference type="ARBA" id="ARBA00022692"/>
    </source>
</evidence>
<dbReference type="PATRIC" id="fig|927704.6.peg.1364"/>
<dbReference type="PANTHER" id="PTHR21666:SF289">
    <property type="entry name" value="L-ALA--D-GLU ENDOPEPTIDASE"/>
    <property type="match status" value="1"/>
</dbReference>
<name>I0GQJ5_SELRL</name>
<feature type="transmembrane region" description="Helical" evidence="5">
    <location>
        <begin position="372"/>
        <end position="396"/>
    </location>
</feature>
<feature type="transmembrane region" description="Helical" evidence="5">
    <location>
        <begin position="403"/>
        <end position="423"/>
    </location>
</feature>
<organism evidence="7 8">
    <name type="scientific">Selenomonas ruminantium subsp. lactilytica (strain NBRC 103574 / TAM6421)</name>
    <dbReference type="NCBI Taxonomy" id="927704"/>
    <lineage>
        <taxon>Bacteria</taxon>
        <taxon>Bacillati</taxon>
        <taxon>Bacillota</taxon>
        <taxon>Negativicutes</taxon>
        <taxon>Selenomonadales</taxon>
        <taxon>Selenomonadaceae</taxon>
        <taxon>Selenomonas</taxon>
    </lineage>
</organism>
<dbReference type="InterPro" id="IPR016047">
    <property type="entry name" value="M23ase_b-sheet_dom"/>
</dbReference>